<accession>A0A9Q0JXR8</accession>
<evidence type="ECO:0000313" key="2">
    <source>
        <dbReference type="EMBL" id="KAJ4956554.1"/>
    </source>
</evidence>
<dbReference type="AlphaFoldDB" id="A0A9Q0JXR8"/>
<feature type="compositionally biased region" description="Gly residues" evidence="1">
    <location>
        <begin position="89"/>
        <end position="98"/>
    </location>
</feature>
<organism evidence="2 3">
    <name type="scientific">Protea cynaroides</name>
    <dbReference type="NCBI Taxonomy" id="273540"/>
    <lineage>
        <taxon>Eukaryota</taxon>
        <taxon>Viridiplantae</taxon>
        <taxon>Streptophyta</taxon>
        <taxon>Embryophyta</taxon>
        <taxon>Tracheophyta</taxon>
        <taxon>Spermatophyta</taxon>
        <taxon>Magnoliopsida</taxon>
        <taxon>Proteales</taxon>
        <taxon>Proteaceae</taxon>
        <taxon>Protea</taxon>
    </lineage>
</organism>
<name>A0A9Q0JXR8_9MAGN</name>
<gene>
    <name evidence="2" type="ORF">NE237_013337</name>
</gene>
<proteinExistence type="predicted"/>
<reference evidence="2" key="1">
    <citation type="journal article" date="2023" name="Plant J.">
        <title>The genome of the king protea, Protea cynaroides.</title>
        <authorList>
            <person name="Chang J."/>
            <person name="Duong T.A."/>
            <person name="Schoeman C."/>
            <person name="Ma X."/>
            <person name="Roodt D."/>
            <person name="Barker N."/>
            <person name="Li Z."/>
            <person name="Van de Peer Y."/>
            <person name="Mizrachi E."/>
        </authorList>
    </citation>
    <scope>NUCLEOTIDE SEQUENCE</scope>
    <source>
        <tissue evidence="2">Young leaves</tissue>
    </source>
</reference>
<sequence>MPKSTGSQMGHLFHSNSPHGVTGGVPKFKLSKLFSTLAQTPNFRASLGQLLEPELELDPVPEPDLELEPELDPESDPELEPDPPEGGHFDGGGGGGGAQEETKVKKRMLSIRKRTIDIAFEAISRPKCSSRYGFGCGNCLVQVQPGLARWSV</sequence>
<protein>
    <submittedName>
        <fullName evidence="2">Uncharacterized protein</fullName>
    </submittedName>
</protein>
<dbReference type="OrthoDB" id="1749752at2759"/>
<evidence type="ECO:0000313" key="3">
    <source>
        <dbReference type="Proteomes" id="UP001141806"/>
    </source>
</evidence>
<feature type="region of interest" description="Disordered" evidence="1">
    <location>
        <begin position="1"/>
        <end position="25"/>
    </location>
</feature>
<feature type="compositionally biased region" description="Polar residues" evidence="1">
    <location>
        <begin position="1"/>
        <end position="19"/>
    </location>
</feature>
<keyword evidence="3" id="KW-1185">Reference proteome</keyword>
<dbReference type="EMBL" id="JAMYWD010000011">
    <property type="protein sequence ID" value="KAJ4956554.1"/>
    <property type="molecule type" value="Genomic_DNA"/>
</dbReference>
<dbReference type="Proteomes" id="UP001141806">
    <property type="component" value="Unassembled WGS sequence"/>
</dbReference>
<feature type="compositionally biased region" description="Acidic residues" evidence="1">
    <location>
        <begin position="54"/>
        <end position="83"/>
    </location>
</feature>
<comment type="caution">
    <text evidence="2">The sequence shown here is derived from an EMBL/GenBank/DDBJ whole genome shotgun (WGS) entry which is preliminary data.</text>
</comment>
<feature type="region of interest" description="Disordered" evidence="1">
    <location>
        <begin position="54"/>
        <end position="105"/>
    </location>
</feature>
<evidence type="ECO:0000256" key="1">
    <source>
        <dbReference type="SAM" id="MobiDB-lite"/>
    </source>
</evidence>